<keyword evidence="3" id="KW-1185">Reference proteome</keyword>
<keyword evidence="1" id="KW-0812">Transmembrane</keyword>
<name>A0ABV5AL07_9BACL</name>
<sequence length="233" mass="27176">MFIVVHLFLLISTAIIILYNVCSNSIAEGKLAGVFYNLSLSYVVSYIFFLVALAPQRRNQKILRSYVLERIDEIVMWRNDVLYRIIPNPEPEETVIESEYDEVTQEMVYAAMDKLDLSASSNVGRDDQRYTWAQYMTLNMEKTKEAGEKIKSYAMYVDIEILKAVNSILDCDYAIIARGALANKDLSVFNTRRGRSRLREEFWFYSEAVDDLDYIRNKILRPTLVQRVLSRFK</sequence>
<gene>
    <name evidence="2" type="ORF">KKP3000_002544</name>
</gene>
<reference evidence="2 3" key="1">
    <citation type="journal article" date="2024" name="Int. J. Mol. Sci.">
        <title>Exploration of Alicyclobacillus spp. Genome in Search of Antibiotic Resistance.</title>
        <authorList>
            <person name="Bucka-Kolendo J."/>
            <person name="Kiousi D.E."/>
            <person name="Dekowska A."/>
            <person name="Mikolajczuk-Szczyrba A."/>
            <person name="Karadedos D.M."/>
            <person name="Michael P."/>
            <person name="Galanis A."/>
            <person name="Sokolowska B."/>
        </authorList>
    </citation>
    <scope>NUCLEOTIDE SEQUENCE [LARGE SCALE GENOMIC DNA]</scope>
    <source>
        <strain evidence="2 3">KKP 3000</strain>
    </source>
</reference>
<accession>A0ABV5AL07</accession>
<evidence type="ECO:0000313" key="2">
    <source>
        <dbReference type="EMBL" id="MFB5192950.1"/>
    </source>
</evidence>
<organism evidence="2 3">
    <name type="scientific">Alicyclobacillus fastidiosus</name>
    <dbReference type="NCBI Taxonomy" id="392011"/>
    <lineage>
        <taxon>Bacteria</taxon>
        <taxon>Bacillati</taxon>
        <taxon>Bacillota</taxon>
        <taxon>Bacilli</taxon>
        <taxon>Bacillales</taxon>
        <taxon>Alicyclobacillaceae</taxon>
        <taxon>Alicyclobacillus</taxon>
    </lineage>
</organism>
<keyword evidence="1" id="KW-1133">Transmembrane helix</keyword>
<evidence type="ECO:0000313" key="3">
    <source>
        <dbReference type="Proteomes" id="UP001579974"/>
    </source>
</evidence>
<feature type="transmembrane region" description="Helical" evidence="1">
    <location>
        <begin position="33"/>
        <end position="54"/>
    </location>
</feature>
<dbReference type="EMBL" id="JBDXSU010000032">
    <property type="protein sequence ID" value="MFB5192950.1"/>
    <property type="molecule type" value="Genomic_DNA"/>
</dbReference>
<proteinExistence type="predicted"/>
<dbReference type="Proteomes" id="UP001579974">
    <property type="component" value="Unassembled WGS sequence"/>
</dbReference>
<comment type="caution">
    <text evidence="2">The sequence shown here is derived from an EMBL/GenBank/DDBJ whole genome shotgun (WGS) entry which is preliminary data.</text>
</comment>
<keyword evidence="1" id="KW-0472">Membrane</keyword>
<dbReference type="RefSeq" id="WP_368781029.1">
    <property type="nucleotide sequence ID" value="NZ_CP162941.1"/>
</dbReference>
<evidence type="ECO:0000256" key="1">
    <source>
        <dbReference type="SAM" id="Phobius"/>
    </source>
</evidence>
<protein>
    <submittedName>
        <fullName evidence="2">Uncharacterized protein</fullName>
    </submittedName>
</protein>